<keyword evidence="1" id="KW-0808">Transferase</keyword>
<evidence type="ECO:0000313" key="2">
    <source>
        <dbReference type="Proteomes" id="UP000189580"/>
    </source>
</evidence>
<dbReference type="GeneID" id="30036037"/>
<dbReference type="GO" id="GO:0016740">
    <property type="term" value="F:transferase activity"/>
    <property type="evidence" value="ECO:0007669"/>
    <property type="project" value="UniProtKB-KW"/>
</dbReference>
<proteinExistence type="predicted"/>
<dbReference type="InterPro" id="IPR029062">
    <property type="entry name" value="Class_I_gatase-like"/>
</dbReference>
<dbReference type="KEGG" id="slb:AWJ20_3959"/>
<sequence length="111" mass="12290">MSHIAILEADTPMPSVAEVHGSYGDIFKRLLLNAKLDPKSVIKAYDVVTKQEYPNSLDGVDAILITGSKHNAFGDDEWIIKLVNFTKQAIDAGIKVVGTYRIYSWFPASYS</sequence>
<dbReference type="PANTHER" id="PTHR42695">
    <property type="entry name" value="GLUTAMINE AMIDOTRANSFERASE YLR126C-RELATED"/>
    <property type="match status" value="1"/>
</dbReference>
<dbReference type="OrthoDB" id="92161at2759"/>
<gene>
    <name evidence="1" type="ORF">AWJ20_3959</name>
</gene>
<keyword evidence="2" id="KW-1185">Reference proteome</keyword>
<dbReference type="Proteomes" id="UP000189580">
    <property type="component" value="Chromosome c"/>
</dbReference>
<dbReference type="PANTHER" id="PTHR42695:SF5">
    <property type="entry name" value="GLUTAMINE AMIDOTRANSFERASE YLR126C-RELATED"/>
    <property type="match status" value="1"/>
</dbReference>
<dbReference type="Gene3D" id="3.40.50.880">
    <property type="match status" value="1"/>
</dbReference>
<organism evidence="1 2">
    <name type="scientific">Sugiyamaella lignohabitans</name>
    <dbReference type="NCBI Taxonomy" id="796027"/>
    <lineage>
        <taxon>Eukaryota</taxon>
        <taxon>Fungi</taxon>
        <taxon>Dikarya</taxon>
        <taxon>Ascomycota</taxon>
        <taxon>Saccharomycotina</taxon>
        <taxon>Dipodascomycetes</taxon>
        <taxon>Dipodascales</taxon>
        <taxon>Trichomonascaceae</taxon>
        <taxon>Sugiyamaella</taxon>
    </lineage>
</organism>
<name>A0A161HIT7_9ASCO</name>
<accession>A0A161HIT7</accession>
<dbReference type="RefSeq" id="XP_018733635.1">
    <property type="nucleotide sequence ID" value="XM_018881000.1"/>
</dbReference>
<protein>
    <submittedName>
        <fullName evidence="1">Amidotransferase (Predicted)</fullName>
    </submittedName>
</protein>
<dbReference type="CDD" id="cd01653">
    <property type="entry name" value="GATase1"/>
    <property type="match status" value="1"/>
</dbReference>
<dbReference type="SUPFAM" id="SSF52317">
    <property type="entry name" value="Class I glutamine amidotransferase-like"/>
    <property type="match status" value="1"/>
</dbReference>
<dbReference type="GO" id="GO:0005829">
    <property type="term" value="C:cytosol"/>
    <property type="evidence" value="ECO:0007669"/>
    <property type="project" value="TreeGrafter"/>
</dbReference>
<evidence type="ECO:0000313" key="1">
    <source>
        <dbReference type="EMBL" id="ANB11158.1"/>
    </source>
</evidence>
<reference evidence="1 2" key="1">
    <citation type="submission" date="2016-02" db="EMBL/GenBank/DDBJ databases">
        <title>Complete genome sequence and transcriptome regulation of the pentose utilising yeast Sugiyamaella lignohabitans.</title>
        <authorList>
            <person name="Bellasio M."/>
            <person name="Peymann A."/>
            <person name="Valli M."/>
            <person name="Sipitzky M."/>
            <person name="Graf A."/>
            <person name="Sauer M."/>
            <person name="Marx H."/>
            <person name="Mattanovich D."/>
        </authorList>
    </citation>
    <scope>NUCLEOTIDE SEQUENCE [LARGE SCALE GENOMIC DNA]</scope>
    <source>
        <strain evidence="1 2">CBS 10342</strain>
    </source>
</reference>
<dbReference type="InterPro" id="IPR044992">
    <property type="entry name" value="ChyE-like"/>
</dbReference>
<dbReference type="GO" id="GO:0005634">
    <property type="term" value="C:nucleus"/>
    <property type="evidence" value="ECO:0007669"/>
    <property type="project" value="TreeGrafter"/>
</dbReference>
<dbReference type="AlphaFoldDB" id="A0A161HIT7"/>
<dbReference type="EMBL" id="CP014500">
    <property type="protein sequence ID" value="ANB11158.1"/>
    <property type="molecule type" value="Genomic_DNA"/>
</dbReference>